<comment type="caution">
    <text evidence="1">The sequence shown here is derived from an EMBL/GenBank/DDBJ whole genome shotgun (WGS) entry which is preliminary data.</text>
</comment>
<organism evidence="1 2">
    <name type="scientific">Naganishia cerealis</name>
    <dbReference type="NCBI Taxonomy" id="610337"/>
    <lineage>
        <taxon>Eukaryota</taxon>
        <taxon>Fungi</taxon>
        <taxon>Dikarya</taxon>
        <taxon>Basidiomycota</taxon>
        <taxon>Agaricomycotina</taxon>
        <taxon>Tremellomycetes</taxon>
        <taxon>Filobasidiales</taxon>
        <taxon>Filobasidiaceae</taxon>
        <taxon>Naganishia</taxon>
    </lineage>
</organism>
<dbReference type="Proteomes" id="UP001241377">
    <property type="component" value="Unassembled WGS sequence"/>
</dbReference>
<dbReference type="EMBL" id="JASBWR010000069">
    <property type="protein sequence ID" value="KAJ9099522.1"/>
    <property type="molecule type" value="Genomic_DNA"/>
</dbReference>
<keyword evidence="2" id="KW-1185">Reference proteome</keyword>
<gene>
    <name evidence="1" type="ORF">QFC19_005947</name>
</gene>
<sequence>MTLKFAAPDSPYVFESTQGIDANDIFGKATPLDPHTLKEAVPLPNSAEPGYSAIYRNKTFPEALKCAFSPQLTTVYELLINSFKYYSNKPALAWREYDYETGKSAPGYKSITYLELNETRSALGAGLMYLLKSNPYKDSARYASHAKIDNHERDYKSYDSNNMSFVATLFSGNRAEWCIADVMTSTFSITNTALYDTLGPDTSQFILSSTESPVVITSSDHIEDLVKLKADNPLSLGQFIAIISMDPLDLKGSSAKALKDQGLVAYANDHNITVHDWNQVRQLGEIFPINDLPPTTESVYTISFTSGTTGANPKGVILTHKIATSGITFVLSQFPQEPNGRAFLFLPLAHIYERQNYGVVLTGGSCAGFPRLHGTPLTLVEDLKIFKPSHMSNVPRVYSKFEAALRAATVDHPTSALKRSLFQKVIDTKIEKRRQHEVGGDYHLLYDPTVIKKLRALLGYDNMIWTVTGSAPISPATIEFLQAALNISLFQGYGLTESYAGISASVSNDSLGSCGAIGITGEIRVRELPEMGYHLDGPNGPSGELMLRGPQIFESYFKNPEETAKSVSKDGWFSTGDVARISKEGRIYIVDRVKNFFKLAQGEYVTPEKVENTYLSGNHLLTQAYVHGDSHRHFLVAVLGVDPQGIVSFLVEKCGHSKASLRNKSPQEILEILNKREVRKELLTILNTGAYKKKALQGFERLHNIYVEFEPLTVERGVVTPTVKLKRPIALKFFKTQIEAMYDEGLLLYDQSKM</sequence>
<reference evidence="1" key="1">
    <citation type="submission" date="2023-04" db="EMBL/GenBank/DDBJ databases">
        <title>Draft Genome sequencing of Naganishia species isolated from polar environments using Oxford Nanopore Technology.</title>
        <authorList>
            <person name="Leo P."/>
            <person name="Venkateswaran K."/>
        </authorList>
    </citation>
    <scope>NUCLEOTIDE SEQUENCE</scope>
    <source>
        <strain evidence="1">MNA-CCFEE 5261</strain>
    </source>
</reference>
<proteinExistence type="predicted"/>
<accession>A0ACC2VKS9</accession>
<evidence type="ECO:0000313" key="2">
    <source>
        <dbReference type="Proteomes" id="UP001241377"/>
    </source>
</evidence>
<name>A0ACC2VKS9_9TREE</name>
<protein>
    <submittedName>
        <fullName evidence="1">Uncharacterized protein</fullName>
    </submittedName>
</protein>
<evidence type="ECO:0000313" key="1">
    <source>
        <dbReference type="EMBL" id="KAJ9099522.1"/>
    </source>
</evidence>